<dbReference type="AlphaFoldDB" id="A0A3N2DKA0"/>
<proteinExistence type="predicted"/>
<reference evidence="2 3" key="1">
    <citation type="submission" date="2018-11" db="EMBL/GenBank/DDBJ databases">
        <title>Genomic Encyclopedia of Type Strains, Phase IV (KMG-IV): sequencing the most valuable type-strain genomes for metagenomic binning, comparative biology and taxonomic classification.</title>
        <authorList>
            <person name="Goeker M."/>
        </authorList>
    </citation>
    <scope>NUCLEOTIDE SEQUENCE [LARGE SCALE GENOMIC DNA]</scope>
    <source>
        <strain evidence="2 3">DSM 100316</strain>
    </source>
</reference>
<dbReference type="RefSeq" id="WP_123713092.1">
    <property type="nucleotide sequence ID" value="NZ_RKHR01000005.1"/>
</dbReference>
<evidence type="ECO:0000256" key="1">
    <source>
        <dbReference type="SAM" id="SignalP"/>
    </source>
</evidence>
<dbReference type="OrthoDB" id="6695641at2"/>
<feature type="chain" id="PRO_5018028202" description="Lipoprotein" evidence="1">
    <location>
        <begin position="24"/>
        <end position="131"/>
    </location>
</feature>
<sequence length="131" mass="13783">MLKRILGGAGVALMAGCSQTYMAGPTPHDTIAVTDTPTWVYSSTGARQCEPGSGISLLDSADQLREHNITVNSSKRGHLTGMFVIALCGAPTLDIYLHEIDTGQLSSAEALGFKAVNELESEDGAAYKLEP</sequence>
<protein>
    <recommendedName>
        <fullName evidence="4">Lipoprotein</fullName>
    </recommendedName>
</protein>
<accession>A0A3N2DKA0</accession>
<keyword evidence="3" id="KW-1185">Reference proteome</keyword>
<dbReference type="Proteomes" id="UP000275394">
    <property type="component" value="Unassembled WGS sequence"/>
</dbReference>
<evidence type="ECO:0008006" key="4">
    <source>
        <dbReference type="Google" id="ProtNLM"/>
    </source>
</evidence>
<comment type="caution">
    <text evidence="2">The sequence shown here is derived from an EMBL/GenBank/DDBJ whole genome shotgun (WGS) entry which is preliminary data.</text>
</comment>
<dbReference type="EMBL" id="RKHR01000005">
    <property type="protein sequence ID" value="ROS00109.1"/>
    <property type="molecule type" value="Genomic_DNA"/>
</dbReference>
<keyword evidence="1" id="KW-0732">Signal</keyword>
<evidence type="ECO:0000313" key="2">
    <source>
        <dbReference type="EMBL" id="ROS00109.1"/>
    </source>
</evidence>
<name>A0A3N2DKA0_9GAMM</name>
<organism evidence="2 3">
    <name type="scientific">Sinobacterium caligoides</name>
    <dbReference type="NCBI Taxonomy" id="933926"/>
    <lineage>
        <taxon>Bacteria</taxon>
        <taxon>Pseudomonadati</taxon>
        <taxon>Pseudomonadota</taxon>
        <taxon>Gammaproteobacteria</taxon>
        <taxon>Cellvibrionales</taxon>
        <taxon>Spongiibacteraceae</taxon>
        <taxon>Sinobacterium</taxon>
    </lineage>
</organism>
<feature type="signal peptide" evidence="1">
    <location>
        <begin position="1"/>
        <end position="23"/>
    </location>
</feature>
<evidence type="ECO:0000313" key="3">
    <source>
        <dbReference type="Proteomes" id="UP000275394"/>
    </source>
</evidence>
<gene>
    <name evidence="2" type="ORF">EDC56_2745</name>
</gene>
<dbReference type="PROSITE" id="PS51257">
    <property type="entry name" value="PROKAR_LIPOPROTEIN"/>
    <property type="match status" value="1"/>
</dbReference>